<dbReference type="Proteomes" id="UP000271162">
    <property type="component" value="Unassembled WGS sequence"/>
</dbReference>
<evidence type="ECO:0000313" key="5">
    <source>
        <dbReference type="WBParaSite" id="NBR_0002218301-mRNA-1"/>
    </source>
</evidence>
<feature type="signal peptide" evidence="1">
    <location>
        <begin position="1"/>
        <end position="25"/>
    </location>
</feature>
<keyword evidence="1" id="KW-0732">Signal</keyword>
<dbReference type="SMART" id="SM00198">
    <property type="entry name" value="SCP"/>
    <property type="match status" value="1"/>
</dbReference>
<protein>
    <submittedName>
        <fullName evidence="5">SCP domain-containing protein</fullName>
    </submittedName>
</protein>
<keyword evidence="4" id="KW-1185">Reference proteome</keyword>
<evidence type="ECO:0000259" key="2">
    <source>
        <dbReference type="SMART" id="SM00198"/>
    </source>
</evidence>
<dbReference type="CDD" id="cd05380">
    <property type="entry name" value="CAP_euk"/>
    <property type="match status" value="1"/>
</dbReference>
<accession>A0A0N4YY61</accession>
<reference evidence="3 4" key="2">
    <citation type="submission" date="2018-11" db="EMBL/GenBank/DDBJ databases">
        <authorList>
            <consortium name="Pathogen Informatics"/>
        </authorList>
    </citation>
    <scope>NUCLEOTIDE SEQUENCE [LARGE SCALE GENOMIC DNA]</scope>
</reference>
<sequence length="196" mass="21838">MTALSATVKMRSLYLLTVVFIGGSAVPQEDYNQCKHVPGATVHEFHRLQFTDLHNKFRESATKGYAHLGPFGYTAYAEDMEFMSWDCNAEVEAIKLAKKCVGKENKLTAPSGYKLNGVMVDKANHSNPKTAIDEGLGKWRNEITRAGLTSMLFEGDLKTYASHATKMLWHNNNKLACAFEDCASKNKYSIVCLYAP</sequence>
<proteinExistence type="predicted"/>
<reference evidence="5" key="1">
    <citation type="submission" date="2017-02" db="UniProtKB">
        <authorList>
            <consortium name="WormBaseParasite"/>
        </authorList>
    </citation>
    <scope>IDENTIFICATION</scope>
</reference>
<dbReference type="WBParaSite" id="NBR_0002218301-mRNA-1">
    <property type="protein sequence ID" value="NBR_0002218301-mRNA-1"/>
    <property type="gene ID" value="NBR_0002218301"/>
</dbReference>
<evidence type="ECO:0000313" key="4">
    <source>
        <dbReference type="Proteomes" id="UP000271162"/>
    </source>
</evidence>
<dbReference type="Gene3D" id="3.40.33.10">
    <property type="entry name" value="CAP"/>
    <property type="match status" value="1"/>
</dbReference>
<dbReference type="STRING" id="27835.A0A0N4YY61"/>
<dbReference type="AlphaFoldDB" id="A0A0N4YY61"/>
<organism evidence="5">
    <name type="scientific">Nippostrongylus brasiliensis</name>
    <name type="common">Rat hookworm</name>
    <dbReference type="NCBI Taxonomy" id="27835"/>
    <lineage>
        <taxon>Eukaryota</taxon>
        <taxon>Metazoa</taxon>
        <taxon>Ecdysozoa</taxon>
        <taxon>Nematoda</taxon>
        <taxon>Chromadorea</taxon>
        <taxon>Rhabditida</taxon>
        <taxon>Rhabditina</taxon>
        <taxon>Rhabditomorpha</taxon>
        <taxon>Strongyloidea</taxon>
        <taxon>Heligmosomidae</taxon>
        <taxon>Nippostrongylus</taxon>
    </lineage>
</organism>
<dbReference type="EMBL" id="UYSL01027528">
    <property type="protein sequence ID" value="VDL86834.1"/>
    <property type="molecule type" value="Genomic_DNA"/>
</dbReference>
<evidence type="ECO:0000313" key="3">
    <source>
        <dbReference type="EMBL" id="VDL86834.1"/>
    </source>
</evidence>
<name>A0A0N4YY61_NIPBR</name>
<dbReference type="InterPro" id="IPR035940">
    <property type="entry name" value="CAP_sf"/>
</dbReference>
<dbReference type="Pfam" id="PF00188">
    <property type="entry name" value="CAP"/>
    <property type="match status" value="1"/>
</dbReference>
<gene>
    <name evidence="3" type="ORF">NBR_LOCUS22184</name>
</gene>
<dbReference type="SUPFAM" id="SSF55797">
    <property type="entry name" value="PR-1-like"/>
    <property type="match status" value="1"/>
</dbReference>
<feature type="chain" id="PRO_5043126127" evidence="1">
    <location>
        <begin position="26"/>
        <end position="196"/>
    </location>
</feature>
<feature type="domain" description="SCP" evidence="2">
    <location>
        <begin position="45"/>
        <end position="195"/>
    </location>
</feature>
<evidence type="ECO:0000256" key="1">
    <source>
        <dbReference type="SAM" id="SignalP"/>
    </source>
</evidence>
<dbReference type="InterPro" id="IPR014044">
    <property type="entry name" value="CAP_dom"/>
</dbReference>